<evidence type="ECO:0000256" key="2">
    <source>
        <dbReference type="ARBA" id="ARBA00022617"/>
    </source>
</evidence>
<sequence length="127" mass="13132">MCLTPPAIACSTTRGWPAALLLMLLTLPALAASPEAGRTKAQQCAACHGLDGLSRLPDAPHLAGDSALYLAAQLRAYRSGTRQHPQMSIIAAALSDEDIADLAAWYSAIAISVELPYDGGEALSGSD</sequence>
<keyword evidence="2 6" id="KW-0349">Heme</keyword>
<dbReference type="PANTHER" id="PTHR33751">
    <property type="entry name" value="CBB3-TYPE CYTOCHROME C OXIDASE SUBUNIT FIXP"/>
    <property type="match status" value="1"/>
</dbReference>
<keyword evidence="3 6" id="KW-0479">Metal-binding</keyword>
<protein>
    <submittedName>
        <fullName evidence="9">Cytochrome c</fullName>
    </submittedName>
</protein>
<feature type="signal peptide" evidence="7">
    <location>
        <begin position="1"/>
        <end position="31"/>
    </location>
</feature>
<evidence type="ECO:0000256" key="6">
    <source>
        <dbReference type="PROSITE-ProRule" id="PRU00433"/>
    </source>
</evidence>
<organism evidence="9 10">
    <name type="scientific">Franzmannia qiaohouensis</name>
    <dbReference type="NCBI Taxonomy" id="1329370"/>
    <lineage>
        <taxon>Bacteria</taxon>
        <taxon>Pseudomonadati</taxon>
        <taxon>Pseudomonadota</taxon>
        <taxon>Gammaproteobacteria</taxon>
        <taxon>Oceanospirillales</taxon>
        <taxon>Halomonadaceae</taxon>
        <taxon>Franzmannia</taxon>
    </lineage>
</organism>
<keyword evidence="5 6" id="KW-0408">Iron</keyword>
<dbReference type="Pfam" id="PF00034">
    <property type="entry name" value="Cytochrom_C"/>
    <property type="match status" value="1"/>
</dbReference>
<evidence type="ECO:0000256" key="3">
    <source>
        <dbReference type="ARBA" id="ARBA00022723"/>
    </source>
</evidence>
<comment type="caution">
    <text evidence="9">The sequence shown here is derived from an EMBL/GenBank/DDBJ whole genome shotgun (WGS) entry which is preliminary data.</text>
</comment>
<keyword evidence="7" id="KW-0732">Signal</keyword>
<keyword evidence="1" id="KW-0813">Transport</keyword>
<keyword evidence="4" id="KW-0249">Electron transport</keyword>
<dbReference type="InterPro" id="IPR036909">
    <property type="entry name" value="Cyt_c-like_dom_sf"/>
</dbReference>
<dbReference type="PROSITE" id="PS51007">
    <property type="entry name" value="CYTC"/>
    <property type="match status" value="1"/>
</dbReference>
<dbReference type="PANTHER" id="PTHR33751:SF9">
    <property type="entry name" value="CYTOCHROME C4"/>
    <property type="match status" value="1"/>
</dbReference>
<dbReference type="EMBL" id="JARWAM010000008">
    <property type="protein sequence ID" value="MDR5906127.1"/>
    <property type="molecule type" value="Genomic_DNA"/>
</dbReference>
<dbReference type="RefSeq" id="WP_309721910.1">
    <property type="nucleotide sequence ID" value="NZ_JARWAM010000008.1"/>
</dbReference>
<evidence type="ECO:0000256" key="4">
    <source>
        <dbReference type="ARBA" id="ARBA00022982"/>
    </source>
</evidence>
<proteinExistence type="predicted"/>
<feature type="chain" id="PRO_5046274004" evidence="7">
    <location>
        <begin position="32"/>
        <end position="127"/>
    </location>
</feature>
<name>A0ABU1HF86_9GAMM</name>
<accession>A0ABU1HF86</accession>
<evidence type="ECO:0000256" key="5">
    <source>
        <dbReference type="ARBA" id="ARBA00023004"/>
    </source>
</evidence>
<evidence type="ECO:0000256" key="7">
    <source>
        <dbReference type="SAM" id="SignalP"/>
    </source>
</evidence>
<dbReference type="Proteomes" id="UP001251374">
    <property type="component" value="Unassembled WGS sequence"/>
</dbReference>
<dbReference type="InterPro" id="IPR009056">
    <property type="entry name" value="Cyt_c-like_dom"/>
</dbReference>
<dbReference type="InterPro" id="IPR050597">
    <property type="entry name" value="Cytochrome_c_Oxidase_Subunit"/>
</dbReference>
<dbReference type="SUPFAM" id="SSF46626">
    <property type="entry name" value="Cytochrome c"/>
    <property type="match status" value="1"/>
</dbReference>
<dbReference type="Gene3D" id="1.10.760.10">
    <property type="entry name" value="Cytochrome c-like domain"/>
    <property type="match status" value="1"/>
</dbReference>
<evidence type="ECO:0000256" key="1">
    <source>
        <dbReference type="ARBA" id="ARBA00022448"/>
    </source>
</evidence>
<evidence type="ECO:0000313" key="9">
    <source>
        <dbReference type="EMBL" id="MDR5906127.1"/>
    </source>
</evidence>
<evidence type="ECO:0000313" key="10">
    <source>
        <dbReference type="Proteomes" id="UP001251374"/>
    </source>
</evidence>
<evidence type="ECO:0000259" key="8">
    <source>
        <dbReference type="PROSITE" id="PS51007"/>
    </source>
</evidence>
<feature type="domain" description="Cytochrome c" evidence="8">
    <location>
        <begin position="32"/>
        <end position="110"/>
    </location>
</feature>
<gene>
    <name evidence="9" type="ORF">QC821_12660</name>
</gene>
<keyword evidence="10" id="KW-1185">Reference proteome</keyword>
<reference evidence="9 10" key="1">
    <citation type="submission" date="2023-04" db="EMBL/GenBank/DDBJ databases">
        <title>A long-awaited taxogenomic arrangement of the family Halomonadaceae.</title>
        <authorList>
            <person name="De La Haba R."/>
            <person name="Chuvochina M."/>
            <person name="Wittouck S."/>
            <person name="Arahal D.R."/>
            <person name="Sanchez-Porro C."/>
            <person name="Hugenholtz P."/>
            <person name="Ventosa A."/>
        </authorList>
    </citation>
    <scope>NUCLEOTIDE SEQUENCE [LARGE SCALE GENOMIC DNA]</scope>
    <source>
        <strain evidence="9 10">DSM 26770</strain>
    </source>
</reference>